<dbReference type="EMBL" id="QOQW01000031">
    <property type="protein sequence ID" value="RCK77854.1"/>
    <property type="molecule type" value="Genomic_DNA"/>
</dbReference>
<evidence type="ECO:0000313" key="1">
    <source>
        <dbReference type="EMBL" id="RCK77854.1"/>
    </source>
</evidence>
<gene>
    <name evidence="1" type="ORF">OZSIB_2013</name>
</gene>
<name>A0A367ZIC6_9BACT</name>
<accession>A0A367ZIC6</accession>
<protein>
    <submittedName>
        <fullName evidence="1">Uncharacterized protein</fullName>
    </submittedName>
</protein>
<proteinExistence type="predicted"/>
<evidence type="ECO:0000313" key="2">
    <source>
        <dbReference type="Proteomes" id="UP000252355"/>
    </source>
</evidence>
<dbReference type="Proteomes" id="UP000252355">
    <property type="component" value="Unassembled WGS sequence"/>
</dbReference>
<reference evidence="1 2" key="1">
    <citation type="submission" date="2018-05" db="EMBL/GenBank/DDBJ databases">
        <title>A metagenomic window into the 2 km-deep terrestrial subsurface aquifer revealed taxonomically and functionally diverse microbial community comprising novel uncultured bacterial lineages.</title>
        <authorList>
            <person name="Kadnikov V.V."/>
            <person name="Mardanov A.V."/>
            <person name="Beletsky A.V."/>
            <person name="Banks D."/>
            <person name="Pimenov N.V."/>
            <person name="Frank Y.A."/>
            <person name="Karnachuk O.V."/>
            <person name="Ravin N.V."/>
        </authorList>
    </citation>
    <scope>NUCLEOTIDE SEQUENCE [LARGE SCALE GENOMIC DNA]</scope>
    <source>
        <strain evidence="1">BY5</strain>
    </source>
</reference>
<sequence>MREPGDHARLLTGGRFCRSMVKIRSISRPWNSVSRVIAEGGTPSCCAASRCRDSNQASVSSGPSWRRSCRISHLTCSSGFFFRLAGRRSSSRRGEGSRGS</sequence>
<comment type="caution">
    <text evidence="1">The sequence shown here is derived from an EMBL/GenBank/DDBJ whole genome shotgun (WGS) entry which is preliminary data.</text>
</comment>
<dbReference type="AlphaFoldDB" id="A0A367ZIC6"/>
<organism evidence="1 2">
    <name type="scientific">Candidatus Ozemobacter sibiricus</name>
    <dbReference type="NCBI Taxonomy" id="2268124"/>
    <lineage>
        <taxon>Bacteria</taxon>
        <taxon>Candidatus Ozemobacteria</taxon>
        <taxon>Candidatus Ozemobacterales</taxon>
        <taxon>Candidatus Ozemobacteraceae</taxon>
        <taxon>Candidatus Ozemobacter</taxon>
    </lineage>
</organism>